<evidence type="ECO:0000313" key="2">
    <source>
        <dbReference type="Proteomes" id="UP000070544"/>
    </source>
</evidence>
<dbReference type="AlphaFoldDB" id="A0A139A837"/>
<evidence type="ECO:0000313" key="1">
    <source>
        <dbReference type="EMBL" id="KXS12962.1"/>
    </source>
</evidence>
<gene>
    <name evidence="1" type="ORF">M427DRAFT_59074</name>
</gene>
<sequence>MASGQVSVGDAMSSVESELALRPYIPRDPVLELPGLYSPLLGDGLPWLATSDDPNIFQNLSESGQRLNTTRVEEIVKEMDDDNVPTDPTPPAWVAYYARRIASRHSGEYLFLDAGTVVPLSGEGDHNVNPTALVESYPMYPFHRLRDHNDGFVLVAQSYKAIARIQHEETRALVFAAIKRFLTFGYPVPGFSGDRWTFLMGSDPNYGGPQGHVAVTVPRYRWTMDDLLETGRVHSTRRGTVPIVTVGGIDGFLLGRPLAVTCLMLGGTPFDSSMVSSSHSAEGLEVLRKDYMVPVPIAILKKDGALEML</sequence>
<reference evidence="1 2" key="1">
    <citation type="journal article" date="2015" name="Genome Biol. Evol.">
        <title>Phylogenomic analyses indicate that early fungi evolved digesting cell walls of algal ancestors of land plants.</title>
        <authorList>
            <person name="Chang Y."/>
            <person name="Wang S."/>
            <person name="Sekimoto S."/>
            <person name="Aerts A.L."/>
            <person name="Choi C."/>
            <person name="Clum A."/>
            <person name="LaButti K.M."/>
            <person name="Lindquist E.A."/>
            <person name="Yee Ngan C."/>
            <person name="Ohm R.A."/>
            <person name="Salamov A.A."/>
            <person name="Grigoriev I.V."/>
            <person name="Spatafora J.W."/>
            <person name="Berbee M.L."/>
        </authorList>
    </citation>
    <scope>NUCLEOTIDE SEQUENCE [LARGE SCALE GENOMIC DNA]</scope>
    <source>
        <strain evidence="1 2">JEL478</strain>
    </source>
</reference>
<accession>A0A139A837</accession>
<organism evidence="1 2">
    <name type="scientific">Gonapodya prolifera (strain JEL478)</name>
    <name type="common">Monoblepharis prolifera</name>
    <dbReference type="NCBI Taxonomy" id="1344416"/>
    <lineage>
        <taxon>Eukaryota</taxon>
        <taxon>Fungi</taxon>
        <taxon>Fungi incertae sedis</taxon>
        <taxon>Chytridiomycota</taxon>
        <taxon>Chytridiomycota incertae sedis</taxon>
        <taxon>Monoblepharidomycetes</taxon>
        <taxon>Monoblepharidales</taxon>
        <taxon>Gonapodyaceae</taxon>
        <taxon>Gonapodya</taxon>
    </lineage>
</organism>
<keyword evidence="2" id="KW-1185">Reference proteome</keyword>
<name>A0A139A837_GONPJ</name>
<proteinExistence type="predicted"/>
<protein>
    <submittedName>
        <fullName evidence="1">Uncharacterized protein</fullName>
    </submittedName>
</protein>
<dbReference type="EMBL" id="KQ965783">
    <property type="protein sequence ID" value="KXS12962.1"/>
    <property type="molecule type" value="Genomic_DNA"/>
</dbReference>
<dbReference type="Proteomes" id="UP000070544">
    <property type="component" value="Unassembled WGS sequence"/>
</dbReference>